<dbReference type="KEGG" id="sge:DWG14_08428"/>
<dbReference type="InterPro" id="IPR025668">
    <property type="entry name" value="Tnp_DDE_dom"/>
</dbReference>
<accession>A0AAI8PTB7</accession>
<reference evidence="2 3" key="1">
    <citation type="submission" date="2018-09" db="EMBL/GenBank/DDBJ databases">
        <title>Production of Trimethoprim by Streptomyces sp. 3E-1.</title>
        <authorList>
            <person name="Kang H.J."/>
            <person name="Kim S.B."/>
        </authorList>
    </citation>
    <scope>NUCLEOTIDE SEQUENCE [LARGE SCALE GENOMIC DNA]</scope>
    <source>
        <strain evidence="2 3">3E-1</strain>
    </source>
</reference>
<evidence type="ECO:0000259" key="1">
    <source>
        <dbReference type="Pfam" id="PF13751"/>
    </source>
</evidence>
<dbReference type="AlphaFoldDB" id="A0AAI8PTB7"/>
<dbReference type="PANTHER" id="PTHR33408">
    <property type="entry name" value="TRANSPOSASE"/>
    <property type="match status" value="1"/>
</dbReference>
<dbReference type="PANTHER" id="PTHR33408:SF2">
    <property type="entry name" value="TRANSPOSASE DDE DOMAIN-CONTAINING PROTEIN"/>
    <property type="match status" value="1"/>
</dbReference>
<proteinExistence type="predicted"/>
<gene>
    <name evidence="2" type="ORF">DWG14_08428</name>
</gene>
<name>A0AAI8PTB7_9ACTN</name>
<protein>
    <recommendedName>
        <fullName evidence="1">Transposase DDE domain-containing protein</fullName>
    </recommendedName>
</protein>
<evidence type="ECO:0000313" key="3">
    <source>
        <dbReference type="Proteomes" id="UP000265765"/>
    </source>
</evidence>
<feature type="domain" description="Transposase DDE" evidence="1">
    <location>
        <begin position="142"/>
        <end position="265"/>
    </location>
</feature>
<dbReference type="Proteomes" id="UP000265765">
    <property type="component" value="Chromosome"/>
</dbReference>
<dbReference type="EMBL" id="CP032427">
    <property type="protein sequence ID" value="AYC44120.1"/>
    <property type="molecule type" value="Genomic_DNA"/>
</dbReference>
<sequence>MRWREGTALPPASLRFDSPYDTDAHYCVTRDVQWSGYRVHVTESCDQDLPHLVMHVATTIAPVQDGQLTEKIHDDLATRRLAPAEHVVDTAYLSPAQIERAQRVHGITLLGPVLANKSPQAKAHSGFDKTAFAIDWGNEQAICPRGATSVSWTELHISGHIYLQARFAERDCRPCPDRARCTSSATGSRSIAVLPQALHEIQMRNRLDQQTEQWQRRYAIRAGIESTLSQNVRAHGLRRSRYRGLTRTHVQHVLTAMACNLSRLANWHDATSTRRASRFQTLCTAAGFTII</sequence>
<dbReference type="Pfam" id="PF13751">
    <property type="entry name" value="DDE_Tnp_1_6"/>
    <property type="match status" value="1"/>
</dbReference>
<organism evidence="2 3">
    <name type="scientific">Streptomyces griseorubiginosus</name>
    <dbReference type="NCBI Taxonomy" id="67304"/>
    <lineage>
        <taxon>Bacteria</taxon>
        <taxon>Bacillati</taxon>
        <taxon>Actinomycetota</taxon>
        <taxon>Actinomycetes</taxon>
        <taxon>Kitasatosporales</taxon>
        <taxon>Streptomycetaceae</taxon>
        <taxon>Streptomyces</taxon>
    </lineage>
</organism>
<evidence type="ECO:0000313" key="2">
    <source>
        <dbReference type="EMBL" id="AYC44120.1"/>
    </source>
</evidence>